<keyword evidence="6" id="KW-0472">Membrane</keyword>
<evidence type="ECO:0000256" key="6">
    <source>
        <dbReference type="ARBA" id="ARBA00023136"/>
    </source>
</evidence>
<reference evidence="9 10" key="1">
    <citation type="journal article" date="2020" name="Front. Microbiol.">
        <title>Genetic Organization of the aprX-lipA2 Operon Affects the Proteolytic Potential of Pseudomonas Species in Milk.</title>
        <authorList>
            <person name="Maier C."/>
            <person name="Huptas C."/>
            <person name="von Neubeck M."/>
            <person name="Scherer S."/>
            <person name="Wenning M."/>
            <person name="Lucking G."/>
        </authorList>
    </citation>
    <scope>NUCLEOTIDE SEQUENCE [LARGE SCALE GENOMIC DNA]</scope>
    <source>
        <strain evidence="9 10">WS 5094</strain>
    </source>
</reference>
<feature type="chain" id="PRO_5040304630" evidence="8">
    <location>
        <begin position="24"/>
        <end position="428"/>
    </location>
</feature>
<dbReference type="Proteomes" id="UP000564604">
    <property type="component" value="Unassembled WGS sequence"/>
</dbReference>
<keyword evidence="4" id="KW-0812">Transmembrane</keyword>
<evidence type="ECO:0000256" key="3">
    <source>
        <dbReference type="ARBA" id="ARBA00022452"/>
    </source>
</evidence>
<dbReference type="Gene3D" id="2.40.160.60">
    <property type="entry name" value="Outer membrane protein transport protein (OMPP1/FadL/TodX)"/>
    <property type="match status" value="1"/>
</dbReference>
<feature type="signal peptide" evidence="8">
    <location>
        <begin position="1"/>
        <end position="23"/>
    </location>
</feature>
<dbReference type="InterPro" id="IPR005017">
    <property type="entry name" value="OMPP1/FadL/TodX"/>
</dbReference>
<dbReference type="Pfam" id="PF03349">
    <property type="entry name" value="Toluene_X"/>
    <property type="match status" value="1"/>
</dbReference>
<evidence type="ECO:0000256" key="8">
    <source>
        <dbReference type="SAM" id="SignalP"/>
    </source>
</evidence>
<dbReference type="PANTHER" id="PTHR35093:SF8">
    <property type="entry name" value="OUTER MEMBRANE PROTEIN NMB0088-RELATED"/>
    <property type="match status" value="1"/>
</dbReference>
<comment type="similarity">
    <text evidence="2">Belongs to the OmpP1/FadL family.</text>
</comment>
<evidence type="ECO:0000313" key="10">
    <source>
        <dbReference type="Proteomes" id="UP000564604"/>
    </source>
</evidence>
<dbReference type="EMBL" id="JAAQYX010000033">
    <property type="protein sequence ID" value="NNB51545.1"/>
    <property type="molecule type" value="Genomic_DNA"/>
</dbReference>
<comment type="caution">
    <text evidence="9">The sequence shown here is derived from an EMBL/GenBank/DDBJ whole genome shotgun (WGS) entry which is preliminary data.</text>
</comment>
<sequence>MNKKLLKSTLALSVTFVSTQLFAGGFALNEQSVSSMGTGFAGRSSSADDASTVYGNPAGMSRLKHNEVSFGATYLDAKSTIKDASSTQLGADNPGTNKGDMVPGIGVPFGYLVTPIDEHWAFGLGVYAPFGLVTDYEHSFQGNGFGNKSKVQVITVQPTVSYAFNDKVSAGFGPTFNRISGELGSKVPAFGLGTENVKIKGDDTATGFNAGLLVQALASTRLGVTYHSQVVYHLSGDTSASGFLTDLVDGGPQRYDAKLNITTPSSVDFSVTHQLNDDWTLYAGSTYTRWSQLKKITVNNAGVSDAAVALAGLNAITEEQHWHDTWSHAIGASYRVNQQLVLRTGFSVDETPTNNTDRSVRTPTGDRTVFSLGAGWTPVDNLTLDVAYSYLKEEPIKVRDNQPALGLTYDAKYENSANGFGGSVTYRF</sequence>
<organism evidence="9 10">
    <name type="scientific">Pseudomonas fragi</name>
    <dbReference type="NCBI Taxonomy" id="296"/>
    <lineage>
        <taxon>Bacteria</taxon>
        <taxon>Pseudomonadati</taxon>
        <taxon>Pseudomonadota</taxon>
        <taxon>Gammaproteobacteria</taxon>
        <taxon>Pseudomonadales</taxon>
        <taxon>Pseudomonadaceae</taxon>
        <taxon>Pseudomonas</taxon>
    </lineage>
</organism>
<dbReference type="AlphaFoldDB" id="A0A9Q5FQI2"/>
<keyword evidence="7" id="KW-0998">Cell outer membrane</keyword>
<evidence type="ECO:0000256" key="2">
    <source>
        <dbReference type="ARBA" id="ARBA00008163"/>
    </source>
</evidence>
<gene>
    <name evidence="9" type="ORF">HBN89_20070</name>
</gene>
<evidence type="ECO:0000256" key="5">
    <source>
        <dbReference type="ARBA" id="ARBA00022729"/>
    </source>
</evidence>
<name>A0A9Q5FQI2_PSEFR</name>
<protein>
    <submittedName>
        <fullName evidence="9">Transporter</fullName>
    </submittedName>
</protein>
<evidence type="ECO:0000256" key="1">
    <source>
        <dbReference type="ARBA" id="ARBA00004571"/>
    </source>
</evidence>
<accession>A0A9Q5FQI2</accession>
<evidence type="ECO:0000256" key="4">
    <source>
        <dbReference type="ARBA" id="ARBA00022692"/>
    </source>
</evidence>
<proteinExistence type="inferred from homology"/>
<dbReference type="GO" id="GO:0015483">
    <property type="term" value="F:long-chain fatty acid transporting porin activity"/>
    <property type="evidence" value="ECO:0007669"/>
    <property type="project" value="TreeGrafter"/>
</dbReference>
<evidence type="ECO:0000256" key="7">
    <source>
        <dbReference type="ARBA" id="ARBA00023237"/>
    </source>
</evidence>
<keyword evidence="5 8" id="KW-0732">Signal</keyword>
<dbReference type="SUPFAM" id="SSF56935">
    <property type="entry name" value="Porins"/>
    <property type="match status" value="1"/>
</dbReference>
<keyword evidence="3" id="KW-1134">Transmembrane beta strand</keyword>
<dbReference type="GO" id="GO:0009279">
    <property type="term" value="C:cell outer membrane"/>
    <property type="evidence" value="ECO:0007669"/>
    <property type="project" value="UniProtKB-SubCell"/>
</dbReference>
<comment type="subcellular location">
    <subcellularLocation>
        <location evidence="1">Cell outer membrane</location>
        <topology evidence="1">Multi-pass membrane protein</topology>
    </subcellularLocation>
</comment>
<dbReference type="RefSeq" id="WP_169873397.1">
    <property type="nucleotide sequence ID" value="NZ_JAAQYU010000007.1"/>
</dbReference>
<dbReference type="PANTHER" id="PTHR35093">
    <property type="entry name" value="OUTER MEMBRANE PROTEIN NMB0088-RELATED"/>
    <property type="match status" value="1"/>
</dbReference>
<evidence type="ECO:0000313" key="9">
    <source>
        <dbReference type="EMBL" id="NNB51545.1"/>
    </source>
</evidence>